<evidence type="ECO:0000313" key="8">
    <source>
        <dbReference type="Proteomes" id="UP001466893"/>
    </source>
</evidence>
<keyword evidence="4" id="KW-0732">Signal</keyword>
<accession>A0ABZ3B0Y7</accession>
<evidence type="ECO:0000256" key="2">
    <source>
        <dbReference type="ARBA" id="ARBA00006329"/>
    </source>
</evidence>
<comment type="subcellular location">
    <subcellularLocation>
        <location evidence="1">Periplasm</location>
    </subcellularLocation>
</comment>
<dbReference type="InterPro" id="IPR014491">
    <property type="entry name" value="Curli_production_prot_CsgC"/>
</dbReference>
<keyword evidence="6" id="KW-0143">Chaperone</keyword>
<evidence type="ECO:0000256" key="6">
    <source>
        <dbReference type="ARBA" id="ARBA00023186"/>
    </source>
</evidence>
<sequence length="107" mass="11681">MHNLLLLAALSSQITFTTAHHGDVYTVTPLVQVAQDCVCQIQIITERQSGGGMSQSRQRNLMSLIANQPTALSHLTMNIPPDADVRITVTVSDGQSLQLVQQWSPDK</sequence>
<dbReference type="Proteomes" id="UP001466893">
    <property type="component" value="Chromosome"/>
</dbReference>
<dbReference type="Pfam" id="PF10610">
    <property type="entry name" value="Tafi-CsgC"/>
    <property type="match status" value="1"/>
</dbReference>
<dbReference type="Gene3D" id="2.60.40.2420">
    <property type="match status" value="1"/>
</dbReference>
<dbReference type="EMBL" id="CP151800">
    <property type="protein sequence ID" value="WZV96727.1"/>
    <property type="molecule type" value="Genomic_DNA"/>
</dbReference>
<evidence type="ECO:0000256" key="1">
    <source>
        <dbReference type="ARBA" id="ARBA00004418"/>
    </source>
</evidence>
<name>A0ABZ3B0Y7_9ENTR</name>
<dbReference type="InterPro" id="IPR053722">
    <property type="entry name" value="Curli_assembly_CsgC/AgfC"/>
</dbReference>
<dbReference type="NCBIfam" id="NF007507">
    <property type="entry name" value="PRK10102.1"/>
    <property type="match status" value="1"/>
</dbReference>
<organism evidence="7 8">
    <name type="scientific">Kosakonia calanthes</name>
    <dbReference type="NCBI Taxonomy" id="3139408"/>
    <lineage>
        <taxon>Bacteria</taxon>
        <taxon>Pseudomonadati</taxon>
        <taxon>Pseudomonadota</taxon>
        <taxon>Gammaproteobacteria</taxon>
        <taxon>Enterobacterales</taxon>
        <taxon>Enterobacteriaceae</taxon>
        <taxon>Kosakonia</taxon>
    </lineage>
</organism>
<evidence type="ECO:0000256" key="4">
    <source>
        <dbReference type="ARBA" id="ARBA00022729"/>
    </source>
</evidence>
<evidence type="ECO:0000256" key="5">
    <source>
        <dbReference type="ARBA" id="ARBA00022764"/>
    </source>
</evidence>
<reference evidence="7 8" key="1">
    <citation type="submission" date="2024-04" db="EMBL/GenBank/DDBJ databases">
        <title>Kosakonia calanthae sp. nov., a halophilic bacterium isolated from leaves of Calanthe tiplacata.</title>
        <authorList>
            <person name="Wu P."/>
        </authorList>
    </citation>
    <scope>NUCLEOTIDE SEQUENCE [LARGE SCALE GENOMIC DNA]</scope>
    <source>
        <strain evidence="7 8">BYX6</strain>
    </source>
</reference>
<dbReference type="RefSeq" id="WP_342321141.1">
    <property type="nucleotide sequence ID" value="NZ_CP151800.1"/>
</dbReference>
<evidence type="ECO:0000313" key="7">
    <source>
        <dbReference type="EMBL" id="WZV96727.1"/>
    </source>
</evidence>
<comment type="similarity">
    <text evidence="2">Belongs to the CsgC/AgfC family.</text>
</comment>
<keyword evidence="8" id="KW-1185">Reference proteome</keyword>
<evidence type="ECO:0000256" key="3">
    <source>
        <dbReference type="ARBA" id="ARBA00017442"/>
    </source>
</evidence>
<keyword evidence="5" id="KW-0574">Periplasm</keyword>
<protein>
    <recommendedName>
        <fullName evidence="3">Curli assembly protein CsgC</fullName>
    </recommendedName>
</protein>
<gene>
    <name evidence="7" type="primary">csgC</name>
    <name evidence="7" type="ORF">AAEY27_13635</name>
</gene>
<proteinExistence type="inferred from homology"/>